<feature type="transmembrane region" description="Helical" evidence="2">
    <location>
        <begin position="392"/>
        <end position="411"/>
    </location>
</feature>
<dbReference type="InterPro" id="IPR023393">
    <property type="entry name" value="START-like_dom_sf"/>
</dbReference>
<dbReference type="Proteomes" id="UP000028058">
    <property type="component" value="Unassembled WGS sequence"/>
</dbReference>
<evidence type="ECO:0008006" key="5">
    <source>
        <dbReference type="Google" id="ProtNLM"/>
    </source>
</evidence>
<feature type="compositionally biased region" description="Acidic residues" evidence="1">
    <location>
        <begin position="335"/>
        <end position="344"/>
    </location>
</feature>
<proteinExistence type="predicted"/>
<feature type="compositionally biased region" description="Low complexity" evidence="1">
    <location>
        <begin position="299"/>
        <end position="310"/>
    </location>
</feature>
<dbReference type="Gene3D" id="3.30.530.20">
    <property type="match status" value="1"/>
</dbReference>
<keyword evidence="4" id="KW-1185">Reference proteome</keyword>
<feature type="compositionally biased region" description="Gly residues" evidence="1">
    <location>
        <begin position="283"/>
        <end position="294"/>
    </location>
</feature>
<dbReference type="AlphaFoldDB" id="A0A3R7I0G7"/>
<protein>
    <recommendedName>
        <fullName evidence="5">Carbon monoxide dehydrogenase</fullName>
    </recommendedName>
</protein>
<name>A0A3R7I0G7_9ACTN</name>
<feature type="region of interest" description="Disordered" evidence="1">
    <location>
        <begin position="142"/>
        <end position="382"/>
    </location>
</feature>
<feature type="compositionally biased region" description="Basic and acidic residues" evidence="1">
    <location>
        <begin position="162"/>
        <end position="173"/>
    </location>
</feature>
<keyword evidence="2" id="KW-1133">Transmembrane helix</keyword>
<comment type="caution">
    <text evidence="3">The sequence shown here is derived from an EMBL/GenBank/DDBJ whole genome shotgun (WGS) entry which is preliminary data.</text>
</comment>
<sequence length="415" mass="41168">MEHEVFVPFPPGTVRQALADPERVARCVPGFQWDAGSGPGTLAGRLRLRVGGSTITYHGTLRVTERDGGELAVEAEGSEARGDGSAGVTLVLRLNAADGGTSLVCGGTVRSRGRLAEVDGKAAASAGRRLLDRFTAALAADLEETPVRPAPPSAPAASGENGDGRTGRGEHGGDGGGQAPDGRRSGEKDRKDRKDRKDAHGTGGSGGNGTAPDGPEAGGDGPDGPDGLDDSGGSEDEAGAVGGGEAGGLGRADDNEPVIPGIPSPEPGPDAAGTPEAKPGTGEKPGAGRAGGGGEEPRPGTAEAAGAAAEAGGGTAPEASSVFETDVPPSSLDPLADDLAEPDGDTPPAEAAHARRTMIGRSAEEVDHAPPRGRYAPVPAPQPAAAGETLRWAAPVAAAVVASAVILNRVLRRRR</sequence>
<keyword evidence="2" id="KW-0812">Transmembrane</keyword>
<dbReference type="PANTHER" id="PTHR38588">
    <property type="entry name" value="BLL0334 PROTEIN"/>
    <property type="match status" value="1"/>
</dbReference>
<feature type="compositionally biased region" description="Acidic residues" evidence="1">
    <location>
        <begin position="226"/>
        <end position="238"/>
    </location>
</feature>
<keyword evidence="2" id="KW-0472">Membrane</keyword>
<gene>
    <name evidence="3" type="ORF">SFRA_029345</name>
</gene>
<dbReference type="OrthoDB" id="4350688at2"/>
<dbReference type="EMBL" id="JNAD02000018">
    <property type="protein sequence ID" value="RKM91221.1"/>
    <property type="molecule type" value="Genomic_DNA"/>
</dbReference>
<feature type="compositionally biased region" description="Gly residues" evidence="1">
    <location>
        <begin position="240"/>
        <end position="250"/>
    </location>
</feature>
<organism evidence="3 4">
    <name type="scientific">Streptomyces xinghaiensis</name>
    <dbReference type="NCBI Taxonomy" id="1038928"/>
    <lineage>
        <taxon>Bacteria</taxon>
        <taxon>Bacillati</taxon>
        <taxon>Actinomycetota</taxon>
        <taxon>Actinomycetes</taxon>
        <taxon>Kitasatosporales</taxon>
        <taxon>Streptomycetaceae</taxon>
        <taxon>Streptomyces</taxon>
    </lineage>
</organism>
<evidence type="ECO:0000256" key="1">
    <source>
        <dbReference type="SAM" id="MobiDB-lite"/>
    </source>
</evidence>
<dbReference type="RefSeq" id="WP_050363632.1">
    <property type="nucleotide sequence ID" value="NZ_CP134822.1"/>
</dbReference>
<accession>A0A3R7I0G7</accession>
<evidence type="ECO:0000313" key="4">
    <source>
        <dbReference type="Proteomes" id="UP000028058"/>
    </source>
</evidence>
<dbReference type="Pfam" id="PF06240">
    <property type="entry name" value="COXG"/>
    <property type="match status" value="1"/>
</dbReference>
<evidence type="ECO:0000256" key="2">
    <source>
        <dbReference type="SAM" id="Phobius"/>
    </source>
</evidence>
<dbReference type="InterPro" id="IPR010419">
    <property type="entry name" value="CO_DH_gsu"/>
</dbReference>
<evidence type="ECO:0000313" key="3">
    <source>
        <dbReference type="EMBL" id="RKM91221.1"/>
    </source>
</evidence>
<dbReference type="SUPFAM" id="SSF55961">
    <property type="entry name" value="Bet v1-like"/>
    <property type="match status" value="1"/>
</dbReference>
<feature type="compositionally biased region" description="Basic and acidic residues" evidence="1">
    <location>
        <begin position="181"/>
        <end position="200"/>
    </location>
</feature>
<dbReference type="PANTHER" id="PTHR38588:SF1">
    <property type="entry name" value="BLL0334 PROTEIN"/>
    <property type="match status" value="1"/>
</dbReference>
<reference evidence="3 4" key="1">
    <citation type="journal article" date="2014" name="Genome Announc.">
        <title>Draft Genome Sequence of Streptomyces fradiae ATCC 19609, a Strain Highly Sensitive to Antibiotics.</title>
        <authorList>
            <person name="Bekker O.B."/>
            <person name="Klimina K.M."/>
            <person name="Vatlin A.A."/>
            <person name="Zakharevich N.V."/>
            <person name="Kasianov A.S."/>
            <person name="Danilenko V.N."/>
        </authorList>
    </citation>
    <scope>NUCLEOTIDE SEQUENCE [LARGE SCALE GENOMIC DNA]</scope>
    <source>
        <strain evidence="3 4">ATCC 19609</strain>
    </source>
</reference>